<proteinExistence type="predicted"/>
<dbReference type="EMBL" id="DTPI01000031">
    <property type="protein sequence ID" value="HGE66642.1"/>
    <property type="molecule type" value="Genomic_DNA"/>
</dbReference>
<accession>A0A7C4S4N7</accession>
<dbReference type="Pfam" id="PF13588">
    <property type="entry name" value="HSDR_N_2"/>
    <property type="match status" value="1"/>
</dbReference>
<reference evidence="3" key="1">
    <citation type="journal article" date="2020" name="mSystems">
        <title>Genome- and Community-Level Interaction Insights into Carbon Utilization and Element Cycling Functions of Hydrothermarchaeota in Hydrothermal Sediment.</title>
        <authorList>
            <person name="Zhou Z."/>
            <person name="Liu Y."/>
            <person name="Xu W."/>
            <person name="Pan J."/>
            <person name="Luo Z.H."/>
            <person name="Li M."/>
        </authorList>
    </citation>
    <scope>NUCLEOTIDE SEQUENCE [LARGE SCALE GENOMIC DNA]</scope>
    <source>
        <strain evidence="3">SpSt-62</strain>
        <strain evidence="2">SpSt-97</strain>
    </source>
</reference>
<name>A0A7C4S4N7_9EURY</name>
<organism evidence="3">
    <name type="scientific">Geoglobus ahangari</name>
    <dbReference type="NCBI Taxonomy" id="113653"/>
    <lineage>
        <taxon>Archaea</taxon>
        <taxon>Methanobacteriati</taxon>
        <taxon>Methanobacteriota</taxon>
        <taxon>Archaeoglobi</taxon>
        <taxon>Archaeoglobales</taxon>
        <taxon>Archaeoglobaceae</taxon>
        <taxon>Geoglobus</taxon>
    </lineage>
</organism>
<dbReference type="EMBL" id="DTAK01000001">
    <property type="protein sequence ID" value="HGU58645.1"/>
    <property type="molecule type" value="Genomic_DNA"/>
</dbReference>
<evidence type="ECO:0000313" key="2">
    <source>
        <dbReference type="EMBL" id="HGE66642.1"/>
    </source>
</evidence>
<dbReference type="AlphaFoldDB" id="A0A7C4S4N7"/>
<gene>
    <name evidence="3" type="ORF">ENT89_00145</name>
    <name evidence="2" type="ORF">ENX77_05970</name>
</gene>
<feature type="domain" description="Type I restriction enzyme R protein N-terminal" evidence="1">
    <location>
        <begin position="18"/>
        <end position="124"/>
    </location>
</feature>
<protein>
    <recommendedName>
        <fullName evidence="1">Type I restriction enzyme R protein N-terminal domain-containing protein</fullName>
    </recommendedName>
</protein>
<evidence type="ECO:0000313" key="3">
    <source>
        <dbReference type="EMBL" id="HGU58645.1"/>
    </source>
</evidence>
<dbReference type="InterPro" id="IPR029464">
    <property type="entry name" value="HSDR_N"/>
</dbReference>
<sequence length="166" mass="18993">MFKYNRVNIYVLTLKDIVKAKVKEFLIEKKGYPEECVIVDYPLRVEVDGKSFISPIDILIRINGENSINIECAPPMVLASLERKALAVSRIIGAPITVVTDWEQTKIYDTESGRVTGNTLEALPSYNEIEIRQIRIDEERLLKEKRILFAYIGVLHCECAVCDLKF</sequence>
<comment type="caution">
    <text evidence="3">The sequence shown here is derived from an EMBL/GenBank/DDBJ whole genome shotgun (WGS) entry which is preliminary data.</text>
</comment>
<evidence type="ECO:0000259" key="1">
    <source>
        <dbReference type="Pfam" id="PF13588"/>
    </source>
</evidence>